<dbReference type="Proteomes" id="UP001230156">
    <property type="component" value="Unassembled WGS sequence"/>
</dbReference>
<accession>A0ABU0YUE1</accession>
<keyword evidence="2" id="KW-1185">Reference proteome</keyword>
<dbReference type="RefSeq" id="WP_379961596.1">
    <property type="nucleotide sequence ID" value="NZ_JAUYVI010000010.1"/>
</dbReference>
<comment type="caution">
    <text evidence="1">The sequence shown here is derived from an EMBL/GenBank/DDBJ whole genome shotgun (WGS) entry which is preliminary data.</text>
</comment>
<organism evidence="1 2">
    <name type="scientific">Dongia sedimenti</name>
    <dbReference type="NCBI Taxonomy" id="3064282"/>
    <lineage>
        <taxon>Bacteria</taxon>
        <taxon>Pseudomonadati</taxon>
        <taxon>Pseudomonadota</taxon>
        <taxon>Alphaproteobacteria</taxon>
        <taxon>Rhodospirillales</taxon>
        <taxon>Dongiaceae</taxon>
        <taxon>Dongia</taxon>
    </lineage>
</organism>
<proteinExistence type="predicted"/>
<protein>
    <submittedName>
        <fullName evidence="1">Uncharacterized protein</fullName>
    </submittedName>
</protein>
<name>A0ABU0YUE1_9PROT</name>
<gene>
    <name evidence="1" type="ORF">Q8A70_26840</name>
</gene>
<reference evidence="2" key="1">
    <citation type="submission" date="2023-08" db="EMBL/GenBank/DDBJ databases">
        <title>Rhodospirillaceae gen. nov., a novel taxon isolated from the Yangtze River Yuezi River estuary sludge.</title>
        <authorList>
            <person name="Ruan L."/>
        </authorList>
    </citation>
    <scope>NUCLEOTIDE SEQUENCE [LARGE SCALE GENOMIC DNA]</scope>
    <source>
        <strain evidence="2">R-7</strain>
    </source>
</reference>
<dbReference type="EMBL" id="JAUYVI010000010">
    <property type="protein sequence ID" value="MDQ7251331.1"/>
    <property type="molecule type" value="Genomic_DNA"/>
</dbReference>
<sequence length="68" mass="7723">MSEQVTDHAADESPENVAYRLLVLIADLENKTLHGNPSKDRTNADRQWILDTYAECLRAIRAPEDRKG</sequence>
<evidence type="ECO:0000313" key="1">
    <source>
        <dbReference type="EMBL" id="MDQ7251331.1"/>
    </source>
</evidence>
<evidence type="ECO:0000313" key="2">
    <source>
        <dbReference type="Proteomes" id="UP001230156"/>
    </source>
</evidence>